<evidence type="ECO:0000256" key="14">
    <source>
        <dbReference type="ARBA" id="ARBA00023296"/>
    </source>
</evidence>
<evidence type="ECO:0000313" key="17">
    <source>
        <dbReference type="Proteomes" id="UP000159682"/>
    </source>
</evidence>
<dbReference type="GO" id="GO:0043657">
    <property type="term" value="C:host cell"/>
    <property type="evidence" value="ECO:0007669"/>
    <property type="project" value="GOC"/>
</dbReference>
<dbReference type="Pfam" id="PF00513">
    <property type="entry name" value="Late_protein_L2"/>
    <property type="match status" value="1"/>
</dbReference>
<evidence type="ECO:0000256" key="9">
    <source>
        <dbReference type="ARBA" id="ARBA00022952"/>
    </source>
</evidence>
<accession>H2BQE7</accession>
<evidence type="ECO:0000256" key="11">
    <source>
        <dbReference type="ARBA" id="ARBA00023120"/>
    </source>
</evidence>
<keyword evidence="12 15" id="KW-0238">DNA-binding</keyword>
<comment type="PTM">
    <text evidence="15">Highly phosphorylated.</text>
</comment>
<keyword evidence="3 15" id="KW-0167">Capsid protein</keyword>
<evidence type="ECO:0000256" key="10">
    <source>
        <dbReference type="ARBA" id="ARBA00023046"/>
    </source>
</evidence>
<evidence type="ECO:0000256" key="8">
    <source>
        <dbReference type="ARBA" id="ARBA00022921"/>
    </source>
</evidence>
<evidence type="ECO:0000256" key="1">
    <source>
        <dbReference type="ARBA" id="ARBA00022524"/>
    </source>
</evidence>
<dbReference type="EMBL" id="JF966379">
    <property type="protein sequence ID" value="AEX31176.1"/>
    <property type="molecule type" value="Genomic_DNA"/>
</dbReference>
<keyword evidence="10" id="KW-1039">Host endosome</keyword>
<evidence type="ECO:0000256" key="13">
    <source>
        <dbReference type="ARBA" id="ARBA00023157"/>
    </source>
</evidence>
<name>H2BQE7_9PAPI</name>
<keyword evidence="1 15" id="KW-1163">Viral penetration into host nucleus</keyword>
<keyword evidence="8 15" id="KW-0426">Late protein</keyword>
<evidence type="ECO:0000313" key="16">
    <source>
        <dbReference type="EMBL" id="AEX31176.1"/>
    </source>
</evidence>
<keyword evidence="5 15" id="KW-0945">Host-virus interaction</keyword>
<evidence type="ECO:0000256" key="7">
    <source>
        <dbReference type="ARBA" id="ARBA00022844"/>
    </source>
</evidence>
<comment type="subunit">
    <text evidence="15">Interacts with major capsid protein L1. Interacts with E2; this interaction inhibits E2 transcriptional activity but not the DNA replication function E2. Interacts with host HSPA8; this interaction is required for L2 nuclear translocation. Interacts with host importins KPNB2 and KPNB3. Forms a complex with importin alpha2-beta1 heterodimers via interaction with the importin alpha2 adapter. Interacts with host DYNLT1; this interaction is essential for virus intracellular transport during entry. Interacts (via C-terminus) with host retromer subunits VPS35 AND VPS29.</text>
</comment>
<keyword evidence="2 15" id="KW-0597">Phosphoprotein</keyword>
<protein>
    <recommendedName>
        <fullName evidence="15">Minor capsid protein L2</fullName>
    </recommendedName>
</protein>
<comment type="caution">
    <text evidence="15">Lacks conserved residue(s) required for the propagation of feature annotation.</text>
</comment>
<dbReference type="Proteomes" id="UP000159682">
    <property type="component" value="Genome"/>
</dbReference>
<keyword evidence="9 15" id="KW-1177">Microtubular inwards viral transport</keyword>
<evidence type="ECO:0000256" key="15">
    <source>
        <dbReference type="HAMAP-Rule" id="MF_04003"/>
    </source>
</evidence>
<keyword evidence="7 15" id="KW-0946">Virion</keyword>
<evidence type="ECO:0000256" key="2">
    <source>
        <dbReference type="ARBA" id="ARBA00022553"/>
    </source>
</evidence>
<evidence type="ECO:0000256" key="4">
    <source>
        <dbReference type="ARBA" id="ARBA00022562"/>
    </source>
</evidence>
<evidence type="ECO:0000256" key="6">
    <source>
        <dbReference type="ARBA" id="ARBA00022812"/>
    </source>
</evidence>
<keyword evidence="13 15" id="KW-1015">Disulfide bond</keyword>
<gene>
    <name evidence="15 16" type="primary">L2</name>
</gene>
<dbReference type="HAMAP" id="MF_04003">
    <property type="entry name" value="PPV_L2"/>
    <property type="match status" value="1"/>
</dbReference>
<dbReference type="GO" id="GO:0046718">
    <property type="term" value="P:symbiont entry into host cell"/>
    <property type="evidence" value="ECO:0007669"/>
    <property type="project" value="UniProtKB-KW"/>
</dbReference>
<dbReference type="GO" id="GO:0075521">
    <property type="term" value="P:microtubule-dependent intracellular transport of viral material towards nucleus"/>
    <property type="evidence" value="ECO:0007669"/>
    <property type="project" value="UniProtKB-UniRule"/>
</dbReference>
<reference evidence="16 17" key="1">
    <citation type="submission" date="2011-04" db="EMBL/GenBank/DDBJ databases">
        <title>Nucleotide sequences and genomic organisation of nine novel human gammapapillomavirus.</title>
        <authorList>
            <person name="Sauvage V."/>
            <person name="Cheval J."/>
            <person name="Pariente K."/>
            <person name="Foulongne V."/>
            <person name="Eloit M."/>
        </authorList>
    </citation>
    <scope>NUCLEOTIDE SEQUENCE [LARGE SCALE GENOMIC DNA]</scope>
    <source>
        <strain evidence="16">915 F 06 008 CG3</strain>
    </source>
</reference>
<evidence type="ECO:0000256" key="5">
    <source>
        <dbReference type="ARBA" id="ARBA00022581"/>
    </source>
</evidence>
<evidence type="ECO:0000256" key="3">
    <source>
        <dbReference type="ARBA" id="ARBA00022561"/>
    </source>
</evidence>
<keyword evidence="11 15" id="KW-1176">Cytoplasmic inwards viral transport</keyword>
<dbReference type="GO" id="GO:0042025">
    <property type="term" value="C:host cell nucleus"/>
    <property type="evidence" value="ECO:0007669"/>
    <property type="project" value="UniProtKB-SubCell"/>
</dbReference>
<comment type="similarity">
    <text evidence="15">Belongs to the papillomaviridae L2 protein family.</text>
</comment>
<organism evidence="16 17">
    <name type="scientific">Human papillomavirus</name>
    <dbReference type="NCBI Taxonomy" id="10566"/>
    <lineage>
        <taxon>Viruses</taxon>
        <taxon>Monodnaviria</taxon>
        <taxon>Shotokuvirae</taxon>
        <taxon>Cossaviricota</taxon>
        <taxon>Papovaviricetes</taxon>
        <taxon>Zurhausenvirales</taxon>
        <taxon>Papillomaviridae</taxon>
    </lineage>
</organism>
<sequence length="497" mass="54869">MSNVRRKRASPDQLYRHCVAGGDCIPDVKNKYEQNTWADVLLKVFGSLVYFGNLGIGSGKGSGGSLGYRPLDSVGPGRPTTLAPARPSVTIDAIGPKEIIPIDSASPSIIPLSEGTIDLNITATDAGPGLGAEEIELYTVTTPTEDVGGTAVTPTVVSSEEGAVAVIDAQPIPDRPVQVYFDPSTTAIHELTMFSTPESHVTDINVFVDPAYSGTNVGEFDEIPLDRLDFAEFEIEEQPISSTPVQKLEQAVSRVKSLYNRYTRQVSVKAPEFLNQPRQLVEFEFENPAFDPEVTIEFERDLAQVTAAPHEEFRDVIKLGRQQLSTVNRTVRVSRLGETGTMATRSGTIIGQRVHYYYDISEIAEPETIELAVIHDSAANTVVIDDIENNIVDVTNGSNIAYAEHDLEDTYEENFNNAHLTVVTDEQQETLFFPTVDSNTSISPIIVDIKSTDSTPEIINFVPEVPYTPAYYSYYSDDYYLDPAYYPPKKKRRLDFF</sequence>
<dbReference type="GO" id="GO:0003677">
    <property type="term" value="F:DNA binding"/>
    <property type="evidence" value="ECO:0007669"/>
    <property type="project" value="UniProtKB-UniRule"/>
</dbReference>
<feature type="disulfide bond" evidence="15">
    <location>
        <begin position="18"/>
        <end position="24"/>
    </location>
</feature>
<comment type="function">
    <text evidence="15">Minor protein of the capsid that localizes along the inner surface of the virion, within the central cavities beneath the L1 pentamers. Plays a role in capsid stabilization through interaction with the major capsid protein L1. Once the virion enters the host cell, L2 escorts the genomic DNA into the nucleus by promoting escape from the endosomal compartments and traffic through the host Golgi network. Mechanistically, the C-terminus of L2 possesses a cell-penetrating peptide that protudes from the host endosome, interacts with host cytoplasmic retromer cargo and thereby mediates the capsid delivery to the host trans-Golgi network. Plays a role through its interaction with host dynein in the intracellular microtubule-dependent transport of viral capsid toward the nucleus. Mediates the viral genome import into the nucleus through binding to host importins. Once within the nucleus, L2 localizes viral genomes to host PML bodies in order to activate early gene expression for establishment of infection. Later on, promotes late gene expression by interacting with the viral E2 protein and by inhibiting its transcriptional activation functions. During virion assembly, encapsidates the genome by direct interaction with the viral DNA.</text>
</comment>
<keyword evidence="4 15" id="KW-1048">Host nucleus</keyword>
<comment type="subcellular location">
    <subcellularLocation>
        <location evidence="15">Virion</location>
    </subcellularLocation>
    <subcellularLocation>
        <location evidence="15">Host nucleus</location>
    </subcellularLocation>
</comment>
<keyword evidence="6" id="KW-1040">Host Golgi apparatus</keyword>
<proteinExistence type="inferred from homology"/>
<keyword evidence="14 15" id="KW-1160">Virus entry into host cell</keyword>
<dbReference type="GO" id="GO:0075732">
    <property type="term" value="P:viral penetration into host nucleus"/>
    <property type="evidence" value="ECO:0007669"/>
    <property type="project" value="UniProtKB-KW"/>
</dbReference>
<dbReference type="GO" id="GO:0005198">
    <property type="term" value="F:structural molecule activity"/>
    <property type="evidence" value="ECO:0007669"/>
    <property type="project" value="UniProtKB-UniRule"/>
</dbReference>
<dbReference type="GO" id="GO:0019028">
    <property type="term" value="C:viral capsid"/>
    <property type="evidence" value="ECO:0007669"/>
    <property type="project" value="UniProtKB-UniRule"/>
</dbReference>
<dbReference type="InterPro" id="IPR000784">
    <property type="entry name" value="Late_L2"/>
</dbReference>
<evidence type="ECO:0000256" key="12">
    <source>
        <dbReference type="ARBA" id="ARBA00023125"/>
    </source>
</evidence>